<organism evidence="2 3">
    <name type="scientific">Colletotrichum zoysiae</name>
    <dbReference type="NCBI Taxonomy" id="1216348"/>
    <lineage>
        <taxon>Eukaryota</taxon>
        <taxon>Fungi</taxon>
        <taxon>Dikarya</taxon>
        <taxon>Ascomycota</taxon>
        <taxon>Pezizomycotina</taxon>
        <taxon>Sordariomycetes</taxon>
        <taxon>Hypocreomycetidae</taxon>
        <taxon>Glomerellales</taxon>
        <taxon>Glomerellaceae</taxon>
        <taxon>Colletotrichum</taxon>
        <taxon>Colletotrichum graminicola species complex</taxon>
    </lineage>
</organism>
<evidence type="ECO:0000313" key="2">
    <source>
        <dbReference type="EMBL" id="KAK2028209.1"/>
    </source>
</evidence>
<comment type="caution">
    <text evidence="2">The sequence shown here is derived from an EMBL/GenBank/DDBJ whole genome shotgun (WGS) entry which is preliminary data.</text>
</comment>
<dbReference type="AlphaFoldDB" id="A0AAD9HHK8"/>
<keyword evidence="3" id="KW-1185">Reference proteome</keyword>
<reference evidence="2" key="1">
    <citation type="submission" date="2021-06" db="EMBL/GenBank/DDBJ databases">
        <title>Comparative genomics, transcriptomics and evolutionary studies reveal genomic signatures of adaptation to plant cell wall in hemibiotrophic fungi.</title>
        <authorList>
            <consortium name="DOE Joint Genome Institute"/>
            <person name="Baroncelli R."/>
            <person name="Diaz J.F."/>
            <person name="Benocci T."/>
            <person name="Peng M."/>
            <person name="Battaglia E."/>
            <person name="Haridas S."/>
            <person name="Andreopoulos W."/>
            <person name="Labutti K."/>
            <person name="Pangilinan J."/>
            <person name="Floch G.L."/>
            <person name="Makela M.R."/>
            <person name="Henrissat B."/>
            <person name="Grigoriev I.V."/>
            <person name="Crouch J.A."/>
            <person name="De Vries R.P."/>
            <person name="Sukno S.A."/>
            <person name="Thon M.R."/>
        </authorList>
    </citation>
    <scope>NUCLEOTIDE SEQUENCE</scope>
    <source>
        <strain evidence="2">MAFF235873</strain>
    </source>
</reference>
<protein>
    <submittedName>
        <fullName evidence="2">Uncharacterized protein</fullName>
    </submittedName>
</protein>
<sequence>MSTFHHPPPARYMPTYMYDVHVRVPFVRTYPTYLPKVCTLWDTRRGNRWAGTEGERARKRKMKREGPVTYRFPRTEYPKIRFLTLPSPRPLLLSPPHPTSLPPLLFPSTPLCLSSPLLPPSPVSKGRSVWACGPAAAPSSYPSPLSLSLSLSLAPSS</sequence>
<evidence type="ECO:0000256" key="1">
    <source>
        <dbReference type="SAM" id="MobiDB-lite"/>
    </source>
</evidence>
<accession>A0AAD9HHK8</accession>
<dbReference type="EMBL" id="MU842882">
    <property type="protein sequence ID" value="KAK2028209.1"/>
    <property type="molecule type" value="Genomic_DNA"/>
</dbReference>
<gene>
    <name evidence="2" type="ORF">LX32DRAFT_408230</name>
</gene>
<name>A0AAD9HHK8_9PEZI</name>
<dbReference type="Proteomes" id="UP001232148">
    <property type="component" value="Unassembled WGS sequence"/>
</dbReference>
<feature type="region of interest" description="Disordered" evidence="1">
    <location>
        <begin position="136"/>
        <end position="157"/>
    </location>
</feature>
<evidence type="ECO:0000313" key="3">
    <source>
        <dbReference type="Proteomes" id="UP001232148"/>
    </source>
</evidence>
<proteinExistence type="predicted"/>